<dbReference type="PANTHER" id="PTHR43124">
    <property type="entry name" value="PURINE EFFLUX PUMP PBUE"/>
    <property type="match status" value="1"/>
</dbReference>
<dbReference type="CDD" id="cd17324">
    <property type="entry name" value="MFS_NepI_like"/>
    <property type="match status" value="1"/>
</dbReference>
<feature type="transmembrane region" description="Helical" evidence="6">
    <location>
        <begin position="338"/>
        <end position="359"/>
    </location>
</feature>
<feature type="transmembrane region" description="Helical" evidence="6">
    <location>
        <begin position="171"/>
        <end position="190"/>
    </location>
</feature>
<dbReference type="Gene3D" id="1.20.1250.20">
    <property type="entry name" value="MFS general substrate transporter like domains"/>
    <property type="match status" value="1"/>
</dbReference>
<evidence type="ECO:0000313" key="8">
    <source>
        <dbReference type="EMBL" id="EUK18596.1"/>
    </source>
</evidence>
<feature type="transmembrane region" description="Helical" evidence="6">
    <location>
        <begin position="81"/>
        <end position="99"/>
    </location>
</feature>
<evidence type="ECO:0000256" key="3">
    <source>
        <dbReference type="ARBA" id="ARBA00022692"/>
    </source>
</evidence>
<feature type="transmembrane region" description="Helical" evidence="6">
    <location>
        <begin position="12"/>
        <end position="35"/>
    </location>
</feature>
<dbReference type="Proteomes" id="UP000019250">
    <property type="component" value="Unassembled WGS sequence"/>
</dbReference>
<keyword evidence="2" id="KW-1003">Cell membrane</keyword>
<evidence type="ECO:0000256" key="2">
    <source>
        <dbReference type="ARBA" id="ARBA00022475"/>
    </source>
</evidence>
<reference evidence="8 9" key="1">
    <citation type="journal article" date="2014" name="Genome Announc.">
        <title>Draft Genome Sequence of Commensalibacter papalotli MX01, a Symbiont Identified from the Guts of Overwintering Monarch Butterflies.</title>
        <authorList>
            <person name="Servin-Garciduenas L.E."/>
            <person name="Sanchez-Quinto A."/>
            <person name="Martinez-Romero E."/>
        </authorList>
    </citation>
    <scope>NUCLEOTIDE SEQUENCE [LARGE SCALE GENOMIC DNA]</scope>
    <source>
        <strain evidence="9">MX-MONARCH01</strain>
    </source>
</reference>
<evidence type="ECO:0000256" key="1">
    <source>
        <dbReference type="ARBA" id="ARBA00004651"/>
    </source>
</evidence>
<proteinExistence type="predicted"/>
<dbReference type="RefSeq" id="WP_034336670.1">
    <property type="nucleotide sequence ID" value="NZ_ATSX01000001.1"/>
</dbReference>
<feature type="transmembrane region" description="Helical" evidence="6">
    <location>
        <begin position="141"/>
        <end position="159"/>
    </location>
</feature>
<gene>
    <name evidence="8" type="ORF">COMX_02570</name>
</gene>
<dbReference type="eggNOG" id="COG2814">
    <property type="taxonomic scope" value="Bacteria"/>
</dbReference>
<dbReference type="GO" id="GO:0005886">
    <property type="term" value="C:plasma membrane"/>
    <property type="evidence" value="ECO:0007669"/>
    <property type="project" value="UniProtKB-SubCell"/>
</dbReference>
<dbReference type="OrthoDB" id="9812189at2"/>
<dbReference type="Pfam" id="PF07690">
    <property type="entry name" value="MFS_1"/>
    <property type="match status" value="1"/>
</dbReference>
<name>W7E672_9PROT</name>
<keyword evidence="5 6" id="KW-0472">Membrane</keyword>
<feature type="transmembrane region" description="Helical" evidence="6">
    <location>
        <begin position="211"/>
        <end position="231"/>
    </location>
</feature>
<dbReference type="GO" id="GO:0022857">
    <property type="term" value="F:transmembrane transporter activity"/>
    <property type="evidence" value="ECO:0007669"/>
    <property type="project" value="InterPro"/>
</dbReference>
<evidence type="ECO:0000256" key="6">
    <source>
        <dbReference type="SAM" id="Phobius"/>
    </source>
</evidence>
<dbReference type="PANTHER" id="PTHR43124:SF5">
    <property type="entry name" value="PURINE RIBONUCLEOSIDE EFFLUX PUMP NEPI"/>
    <property type="match status" value="1"/>
</dbReference>
<dbReference type="InterPro" id="IPR020846">
    <property type="entry name" value="MFS_dom"/>
</dbReference>
<dbReference type="InterPro" id="IPR050189">
    <property type="entry name" value="MFS_Efflux_Transporters"/>
</dbReference>
<accession>W7E672</accession>
<keyword evidence="3 6" id="KW-0812">Transmembrane</keyword>
<dbReference type="SUPFAM" id="SSF103473">
    <property type="entry name" value="MFS general substrate transporter"/>
    <property type="match status" value="1"/>
</dbReference>
<dbReference type="EMBL" id="ATSX01000001">
    <property type="protein sequence ID" value="EUK18596.1"/>
    <property type="molecule type" value="Genomic_DNA"/>
</dbReference>
<organism evidence="8 9">
    <name type="scientific">Commensalibacter papalotli</name>
    <name type="common">ex Servin-Garciduenas et al. 2014</name>
    <dbReference type="NCBI Taxonomy" id="1208583"/>
    <lineage>
        <taxon>Bacteria</taxon>
        <taxon>Pseudomonadati</taxon>
        <taxon>Pseudomonadota</taxon>
        <taxon>Alphaproteobacteria</taxon>
        <taxon>Acetobacterales</taxon>
        <taxon>Acetobacteraceae</taxon>
    </lineage>
</organism>
<evidence type="ECO:0000313" key="9">
    <source>
        <dbReference type="Proteomes" id="UP000019250"/>
    </source>
</evidence>
<sequence length="397" mass="43532">MNSISINYPKIPHWNAVFSLFMGVTSLISAEFIPISLLTNIANELHITEGQAGQSVTAVGVLAVITSLLIAPLTTKINPRHILLTFSATLIISNLLVALSPNFTILLIGRSLLGICVGGFWSLISAITLQLVPQQNVPRALSVIYAGVSVATIIALPFASYLGDLLGWRTIFYLSALLGVLTLVWQYITLPTLSTNNKSNFKEMVNLLNQSWVITGLIAIICSYAGYHIFFTYMKPFLQYNLNLSHGGLTTTLFCFGIINCFGTLIASFFINRSFQTTMISIHIILGIVAVAFLFNQHSFFENIITVLLWAFIFGIIPVGWSTWIARTLPKQAEMAGGFMVASIQLSITLAAALGGMIFDHYGVPALFLTAACIFIMAITFTYLSFSLLYKITKEKI</sequence>
<evidence type="ECO:0000256" key="5">
    <source>
        <dbReference type="ARBA" id="ARBA00023136"/>
    </source>
</evidence>
<protein>
    <submittedName>
        <fullName evidence="8">Major facilitator superfamily protein</fullName>
    </submittedName>
</protein>
<dbReference type="PROSITE" id="PS50850">
    <property type="entry name" value="MFS"/>
    <property type="match status" value="1"/>
</dbReference>
<dbReference type="AlphaFoldDB" id="W7E672"/>
<evidence type="ECO:0000259" key="7">
    <source>
        <dbReference type="PROSITE" id="PS50850"/>
    </source>
</evidence>
<feature type="transmembrane region" description="Helical" evidence="6">
    <location>
        <begin position="278"/>
        <end position="295"/>
    </location>
</feature>
<feature type="domain" description="Major facilitator superfamily (MFS) profile" evidence="7">
    <location>
        <begin position="15"/>
        <end position="390"/>
    </location>
</feature>
<feature type="transmembrane region" description="Helical" evidence="6">
    <location>
        <begin position="307"/>
        <end position="326"/>
    </location>
</feature>
<feature type="transmembrane region" description="Helical" evidence="6">
    <location>
        <begin position="105"/>
        <end position="129"/>
    </location>
</feature>
<dbReference type="STRING" id="1208583.COMX_02570"/>
<dbReference type="InterPro" id="IPR011701">
    <property type="entry name" value="MFS"/>
</dbReference>
<feature type="transmembrane region" description="Helical" evidence="6">
    <location>
        <begin position="251"/>
        <end position="271"/>
    </location>
</feature>
<feature type="transmembrane region" description="Helical" evidence="6">
    <location>
        <begin position="55"/>
        <end position="74"/>
    </location>
</feature>
<feature type="transmembrane region" description="Helical" evidence="6">
    <location>
        <begin position="365"/>
        <end position="390"/>
    </location>
</feature>
<comment type="subcellular location">
    <subcellularLocation>
        <location evidence="1">Cell membrane</location>
        <topology evidence="1">Multi-pass membrane protein</topology>
    </subcellularLocation>
</comment>
<comment type="caution">
    <text evidence="8">The sequence shown here is derived from an EMBL/GenBank/DDBJ whole genome shotgun (WGS) entry which is preliminary data.</text>
</comment>
<keyword evidence="9" id="KW-1185">Reference proteome</keyword>
<keyword evidence="4 6" id="KW-1133">Transmembrane helix</keyword>
<dbReference type="InterPro" id="IPR036259">
    <property type="entry name" value="MFS_trans_sf"/>
</dbReference>
<evidence type="ECO:0000256" key="4">
    <source>
        <dbReference type="ARBA" id="ARBA00022989"/>
    </source>
</evidence>